<evidence type="ECO:0000256" key="4">
    <source>
        <dbReference type="ARBA" id="ARBA00023125"/>
    </source>
</evidence>
<evidence type="ECO:0000313" key="9">
    <source>
        <dbReference type="EMBL" id="GJN88670.1"/>
    </source>
</evidence>
<dbReference type="InterPro" id="IPR040855">
    <property type="entry name" value="ORC_WH_C"/>
</dbReference>
<protein>
    <recommendedName>
        <fullName evidence="11">Origin recognition complex subunit 3</fullName>
    </recommendedName>
</protein>
<dbReference type="GO" id="GO:0005656">
    <property type="term" value="C:nuclear pre-replicative complex"/>
    <property type="evidence" value="ECO:0007669"/>
    <property type="project" value="TreeGrafter"/>
</dbReference>
<evidence type="ECO:0000259" key="7">
    <source>
        <dbReference type="Pfam" id="PF07034"/>
    </source>
</evidence>
<dbReference type="InterPro" id="IPR020795">
    <property type="entry name" value="ORC3"/>
</dbReference>
<evidence type="ECO:0000256" key="6">
    <source>
        <dbReference type="SAM" id="MobiDB-lite"/>
    </source>
</evidence>
<evidence type="ECO:0008006" key="11">
    <source>
        <dbReference type="Google" id="ProtNLM"/>
    </source>
</evidence>
<dbReference type="EMBL" id="BQKY01000003">
    <property type="protein sequence ID" value="GJN88670.1"/>
    <property type="molecule type" value="Genomic_DNA"/>
</dbReference>
<name>A0AAV5G846_9BASI</name>
<dbReference type="InterPro" id="IPR045667">
    <property type="entry name" value="ORC3_N"/>
</dbReference>
<evidence type="ECO:0000256" key="2">
    <source>
        <dbReference type="ARBA" id="ARBA00010977"/>
    </source>
</evidence>
<dbReference type="GO" id="GO:0006270">
    <property type="term" value="P:DNA replication initiation"/>
    <property type="evidence" value="ECO:0007669"/>
    <property type="project" value="TreeGrafter"/>
</dbReference>
<feature type="domain" description="Origin recognition complex subunit 3 N-terminal" evidence="7">
    <location>
        <begin position="41"/>
        <end position="331"/>
    </location>
</feature>
<keyword evidence="3" id="KW-0235">DNA replication</keyword>
<keyword evidence="5" id="KW-0539">Nucleus</keyword>
<keyword evidence="10" id="KW-1185">Reference proteome</keyword>
<sequence>MDGDLPFSEPYASTSRAVLALPYKPELEVDYADDDFADAAALARYELAWSACSEKIESILSGLHDASLDQIVAFVRSAPDESLSLYATLNGRAPLRTGLIVAVLQPDMDETPAYTRKPCLVSRLTSRDCSNIKNALRSLIGGFIGSDIDLEAEEDGEDEEEVLTGGPSALKSQMLVPEDLLNLKAWYEHRFDKKEEDEAPTLVVLLEDLEAMDGKVLTQMIDALSEYVDSLPLVLLVGIATTADALFNLLSRKTAHKLDAARFLVDPGVSAFNALVRGLFVDWQAPLALAPKTYTDLWRTFEDLHHSIDATISFIQYLYMSHFATSPLSALTLLPNRDDPESLEADVLAALRDLPSVAASPTLSAPLLDPTAPSASQHASLASARAAQRAWHASRALSFEALLATLEFWGKKRSVESCLMLVLGEAGEGEVGKVVDELCGLVLQASSTKLPAFLRALSARLDSFLSTHPDLATSLPASDASLSPLNTFLTAQLAALEPILAAPRPPGKTALFNTNLALGGAGVLPGFGAGGGGGGAGAELDREFSKVARETSEGIKARLRPDSSLRHALRPCTELFLHELCFTSDSSAMKRFYPTPLPTLLRTLARLDPLSSLPDADASADEQETPHDLGIAYRVYRETHPLGRLVNLGEWFAGWELGAADEGEADGDAAGEEGNGRGKKRRRGGEGEDGENGEEDEEEEGDEDEEEDEDDEGPQRRKQARFLRAVGDLAHLGFIHPTTYRPEHVLKSVY</sequence>
<organism evidence="9 10">
    <name type="scientific">Rhodotorula paludigena</name>
    <dbReference type="NCBI Taxonomy" id="86838"/>
    <lineage>
        <taxon>Eukaryota</taxon>
        <taxon>Fungi</taxon>
        <taxon>Dikarya</taxon>
        <taxon>Basidiomycota</taxon>
        <taxon>Pucciniomycotina</taxon>
        <taxon>Microbotryomycetes</taxon>
        <taxon>Sporidiobolales</taxon>
        <taxon>Sporidiobolaceae</taxon>
        <taxon>Rhodotorula</taxon>
    </lineage>
</organism>
<feature type="domain" description="Origin recognition complex subunit 3 winged helix C-terminal" evidence="8">
    <location>
        <begin position="617"/>
        <end position="750"/>
    </location>
</feature>
<dbReference type="PANTHER" id="PTHR12748:SF0">
    <property type="entry name" value="ORIGIN RECOGNITION COMPLEX SUBUNIT 3"/>
    <property type="match status" value="1"/>
</dbReference>
<evidence type="ECO:0000256" key="5">
    <source>
        <dbReference type="ARBA" id="ARBA00023242"/>
    </source>
</evidence>
<gene>
    <name evidence="9" type="ORF">Rhopal_001636-T1</name>
</gene>
<dbReference type="Proteomes" id="UP001342314">
    <property type="component" value="Unassembled WGS sequence"/>
</dbReference>
<evidence type="ECO:0000256" key="1">
    <source>
        <dbReference type="ARBA" id="ARBA00004123"/>
    </source>
</evidence>
<reference evidence="9 10" key="1">
    <citation type="submission" date="2021-12" db="EMBL/GenBank/DDBJ databases">
        <title>High titer production of polyol ester of fatty acids by Rhodotorula paludigena BS15 towards product separation-free biomass refinery.</title>
        <authorList>
            <person name="Mano J."/>
            <person name="Ono H."/>
            <person name="Tanaka T."/>
            <person name="Naito K."/>
            <person name="Sushida H."/>
            <person name="Ike M."/>
            <person name="Tokuyasu K."/>
            <person name="Kitaoka M."/>
        </authorList>
    </citation>
    <scope>NUCLEOTIDE SEQUENCE [LARGE SCALE GENOMIC DNA]</scope>
    <source>
        <strain evidence="9 10">BS15</strain>
    </source>
</reference>
<feature type="compositionally biased region" description="Acidic residues" evidence="6">
    <location>
        <begin position="687"/>
        <end position="712"/>
    </location>
</feature>
<dbReference type="Pfam" id="PF18137">
    <property type="entry name" value="WHD_ORC"/>
    <property type="match status" value="1"/>
</dbReference>
<evidence type="ECO:0000313" key="10">
    <source>
        <dbReference type="Proteomes" id="UP001342314"/>
    </source>
</evidence>
<evidence type="ECO:0000256" key="3">
    <source>
        <dbReference type="ARBA" id="ARBA00022705"/>
    </source>
</evidence>
<proteinExistence type="inferred from homology"/>
<comment type="similarity">
    <text evidence="2">Belongs to the ORC3 family.</text>
</comment>
<dbReference type="Pfam" id="PF07034">
    <property type="entry name" value="ORC3_N"/>
    <property type="match status" value="1"/>
</dbReference>
<dbReference type="AlphaFoldDB" id="A0AAV5G846"/>
<dbReference type="GO" id="GO:0031261">
    <property type="term" value="C:DNA replication preinitiation complex"/>
    <property type="evidence" value="ECO:0007669"/>
    <property type="project" value="TreeGrafter"/>
</dbReference>
<dbReference type="PANTHER" id="PTHR12748">
    <property type="entry name" value="ORIGIN RECOGNITION COMPLEX SUBUNIT 3"/>
    <property type="match status" value="1"/>
</dbReference>
<dbReference type="CDD" id="cd20704">
    <property type="entry name" value="Orc3"/>
    <property type="match status" value="1"/>
</dbReference>
<feature type="region of interest" description="Disordered" evidence="6">
    <location>
        <begin position="663"/>
        <end position="721"/>
    </location>
</feature>
<comment type="caution">
    <text evidence="9">The sequence shown here is derived from an EMBL/GenBank/DDBJ whole genome shotgun (WGS) entry which is preliminary data.</text>
</comment>
<accession>A0AAV5G846</accession>
<dbReference type="GO" id="GO:0003688">
    <property type="term" value="F:DNA replication origin binding"/>
    <property type="evidence" value="ECO:0007669"/>
    <property type="project" value="TreeGrafter"/>
</dbReference>
<dbReference type="GO" id="GO:0005664">
    <property type="term" value="C:nuclear origin of replication recognition complex"/>
    <property type="evidence" value="ECO:0007669"/>
    <property type="project" value="InterPro"/>
</dbReference>
<keyword evidence="4" id="KW-0238">DNA-binding</keyword>
<comment type="subcellular location">
    <subcellularLocation>
        <location evidence="1">Nucleus</location>
    </subcellularLocation>
</comment>
<evidence type="ECO:0000259" key="8">
    <source>
        <dbReference type="Pfam" id="PF18137"/>
    </source>
</evidence>